<feature type="compositionally biased region" description="Polar residues" evidence="1">
    <location>
        <begin position="8"/>
        <end position="42"/>
    </location>
</feature>
<proteinExistence type="predicted"/>
<protein>
    <submittedName>
        <fullName evidence="2">Transposable element Tcb2 transposase</fullName>
    </submittedName>
</protein>
<dbReference type="InterPro" id="IPR036397">
    <property type="entry name" value="RNaseH_sf"/>
</dbReference>
<dbReference type="Proteomes" id="UP000887159">
    <property type="component" value="Unassembled WGS sequence"/>
</dbReference>
<dbReference type="EMBL" id="BMAU01021129">
    <property type="protein sequence ID" value="GFX91402.1"/>
    <property type="molecule type" value="Genomic_DNA"/>
</dbReference>
<dbReference type="AlphaFoldDB" id="A0A8X6RF45"/>
<name>A0A8X6RF45_TRICX</name>
<dbReference type="Gene3D" id="3.30.420.10">
    <property type="entry name" value="Ribonuclease H-like superfamily/Ribonuclease H"/>
    <property type="match status" value="1"/>
</dbReference>
<gene>
    <name evidence="2" type="primary">X975_04033</name>
    <name evidence="2" type="ORF">TNCV_1934181</name>
</gene>
<evidence type="ECO:0000256" key="1">
    <source>
        <dbReference type="SAM" id="MobiDB-lite"/>
    </source>
</evidence>
<reference evidence="2" key="1">
    <citation type="submission" date="2020-08" db="EMBL/GenBank/DDBJ databases">
        <title>Multicomponent nature underlies the extraordinary mechanical properties of spider dragline silk.</title>
        <authorList>
            <person name="Kono N."/>
            <person name="Nakamura H."/>
            <person name="Mori M."/>
            <person name="Yoshida Y."/>
            <person name="Ohtoshi R."/>
            <person name="Malay A.D."/>
            <person name="Moran D.A.P."/>
            <person name="Tomita M."/>
            <person name="Numata K."/>
            <person name="Arakawa K."/>
        </authorList>
    </citation>
    <scope>NUCLEOTIDE SEQUENCE</scope>
</reference>
<organism evidence="2 3">
    <name type="scientific">Trichonephila clavipes</name>
    <name type="common">Golden silk orbweaver</name>
    <name type="synonym">Nephila clavipes</name>
    <dbReference type="NCBI Taxonomy" id="2585209"/>
    <lineage>
        <taxon>Eukaryota</taxon>
        <taxon>Metazoa</taxon>
        <taxon>Ecdysozoa</taxon>
        <taxon>Arthropoda</taxon>
        <taxon>Chelicerata</taxon>
        <taxon>Arachnida</taxon>
        <taxon>Araneae</taxon>
        <taxon>Araneomorphae</taxon>
        <taxon>Entelegynae</taxon>
        <taxon>Araneoidea</taxon>
        <taxon>Nephilidae</taxon>
        <taxon>Trichonephila</taxon>
    </lineage>
</organism>
<keyword evidence="3" id="KW-1185">Reference proteome</keyword>
<evidence type="ECO:0000313" key="2">
    <source>
        <dbReference type="EMBL" id="GFX91402.1"/>
    </source>
</evidence>
<dbReference type="GO" id="GO:0003676">
    <property type="term" value="F:nucleic acid binding"/>
    <property type="evidence" value="ECO:0007669"/>
    <property type="project" value="InterPro"/>
</dbReference>
<feature type="region of interest" description="Disordered" evidence="1">
    <location>
        <begin position="1"/>
        <end position="49"/>
    </location>
</feature>
<accession>A0A8X6RF45</accession>
<sequence length="133" mass="15190">MSLEKTIQLAQSTQKPKPLQEKNNSTQQEKNSPRQQEQNNSPLRCRQPPALPLQQNRLFLSTDILQPHGLPLMQRLPGAIFQQDNAWPHTARVSQDCLFTVTTIPSPARSSGMSPIEYIWDHLWDGKLGIRRV</sequence>
<evidence type="ECO:0000313" key="3">
    <source>
        <dbReference type="Proteomes" id="UP000887159"/>
    </source>
</evidence>
<comment type="caution">
    <text evidence="2">The sequence shown here is derived from an EMBL/GenBank/DDBJ whole genome shotgun (WGS) entry which is preliminary data.</text>
</comment>